<gene>
    <name evidence="3" type="ORF">FEK34_15400</name>
</gene>
<dbReference type="SUPFAM" id="SSF48371">
    <property type="entry name" value="ARM repeat"/>
    <property type="match status" value="1"/>
</dbReference>
<proteinExistence type="predicted"/>
<dbReference type="InterPro" id="IPR016024">
    <property type="entry name" value="ARM-type_fold"/>
</dbReference>
<dbReference type="Gene3D" id="1.10.260.40">
    <property type="entry name" value="lambda repressor-like DNA-binding domains"/>
    <property type="match status" value="1"/>
</dbReference>
<dbReference type="InterPro" id="IPR010982">
    <property type="entry name" value="Lambda_DNA-bd_dom_sf"/>
</dbReference>
<evidence type="ECO:0000313" key="4">
    <source>
        <dbReference type="Proteomes" id="UP000306378"/>
    </source>
</evidence>
<accession>A0A5R8NPS0</accession>
<dbReference type="GO" id="GO:0006207">
    <property type="term" value="P:'de novo' pyrimidine nucleobase biosynthetic process"/>
    <property type="evidence" value="ECO:0007669"/>
    <property type="project" value="InterPro"/>
</dbReference>
<dbReference type="SUPFAM" id="SSF51366">
    <property type="entry name" value="Ribulose-phoshate binding barrel"/>
    <property type="match status" value="1"/>
</dbReference>
<dbReference type="EMBL" id="VBUT01000005">
    <property type="protein sequence ID" value="TLF77686.1"/>
    <property type="molecule type" value="Genomic_DNA"/>
</dbReference>
<dbReference type="InterPro" id="IPR001754">
    <property type="entry name" value="OMPdeCOase_dom"/>
</dbReference>
<dbReference type="CDD" id="cd00093">
    <property type="entry name" value="HTH_XRE"/>
    <property type="match status" value="1"/>
</dbReference>
<dbReference type="GO" id="GO:0003677">
    <property type="term" value="F:DNA binding"/>
    <property type="evidence" value="ECO:0007669"/>
    <property type="project" value="InterPro"/>
</dbReference>
<protein>
    <recommendedName>
        <fullName evidence="2">Orotidine 5'-phosphate decarboxylase domain-containing protein</fullName>
    </recommendedName>
</protein>
<dbReference type="GO" id="GO:0019854">
    <property type="term" value="P:L-ascorbic acid catabolic process"/>
    <property type="evidence" value="ECO:0007669"/>
    <property type="project" value="TreeGrafter"/>
</dbReference>
<reference evidence="3 4" key="1">
    <citation type="submission" date="2019-05" db="EMBL/GenBank/DDBJ databases">
        <title>Genomes sequences of two Nocardia cyriacigeorgica environmental isolates, type strains Nocardia asteroides ATCC 19247 and Nocardia cyriacigeorgica DSM 44484.</title>
        <authorList>
            <person name="Vautrin F."/>
            <person name="Bergeron E."/>
            <person name="Dubost A."/>
            <person name="Abrouk D."/>
            <person name="Rodriguez Nava V."/>
            <person name="Pujic P."/>
        </authorList>
    </citation>
    <scope>NUCLEOTIDE SEQUENCE [LARGE SCALE GENOMIC DNA]</scope>
    <source>
        <strain evidence="3 4">EML 446</strain>
    </source>
</reference>
<dbReference type="InterPro" id="IPR001387">
    <property type="entry name" value="Cro/C1-type_HTH"/>
</dbReference>
<comment type="caution">
    <text evidence="3">The sequence shown here is derived from an EMBL/GenBank/DDBJ whole genome shotgun (WGS) entry which is preliminary data.</text>
</comment>
<dbReference type="PANTHER" id="PTHR35039:SF3">
    <property type="entry name" value="3-KETO-L-GULONATE-6-PHOSPHATE DECARBOXYLASE SGBH-RELATED"/>
    <property type="match status" value="1"/>
</dbReference>
<dbReference type="InterPro" id="IPR013785">
    <property type="entry name" value="Aldolase_TIM"/>
</dbReference>
<name>A0A5R8NPS0_9NOCA</name>
<organism evidence="3 4">
    <name type="scientific">Nocardia cyriacigeorgica</name>
    <dbReference type="NCBI Taxonomy" id="135487"/>
    <lineage>
        <taxon>Bacteria</taxon>
        <taxon>Bacillati</taxon>
        <taxon>Actinomycetota</taxon>
        <taxon>Actinomycetes</taxon>
        <taxon>Mycobacteriales</taxon>
        <taxon>Nocardiaceae</taxon>
        <taxon>Nocardia</taxon>
    </lineage>
</organism>
<sequence>MASVVARWTGYEARALREATRMSVREFAAHLGVNDAAVSNWERRGIEAKLRYETQQILDTELARSGPDVVARFEFILQHEAEDTPLGTGPIPNQSATSGPDFGLRSRRRTAALLDTATPVLMEVPYRVDDAAVGRFRQFLASTARVFVIAGGVGSGKTCLSQHLVRECRETVDFQLHLCQTWVLPTTDLATEVLRYSSLSSGDDALLTLERVVGALASPCVVVIDGISSEEHLSFVGRQVDGILRQTDSHHLRFVLVVRTPPELDLSPFPILAASTFRQISASPTASYTLAPWTMTETREWWDGTRRNSQIPFSRLPGPLQSLASIPLYSQLLHSAGEPLQEGIRNGPANGFRLVDHCVRTILGRNAQPIEPTIESLIQVARALDPNAIPPSLTTPSQKTNYRAEPPQPTPLFVERASDGGARFAHDIFRAYFLATWISDRLAETGRSAATVIAFNELAVRASQSAAARNVFDFVVCALDSRAHHLIEVIALAPSITMDVALPMLLETMATNGVLAEDAIRSSAHRCTQSQALTKAVLATPNLPEILGDQHAPWVVEQLRTHGSQLWPSIAKHVEDALNVEISTRIVSCIDLDSPAEAAFLARYFDLFTNAGHDPFDLLQQLVRNLDWRVRAALAESLPGRGTLSPPQVNSLIEQLAGDYDYKVRAGLARAISALDTAACQRVLRLMLTDNNWHVREQALQSITAARQNPVPDPAFTDQVLAIISTDKSWLRPPVHVAKLITRIHMLSGTTTRDLQVRENTGLIGLLKEVRSGWITLPPEREQALVRCGQESSHWLVAREAEAVRRRHESGTPSIQEWYRRRRGRRSLQVALDVHSLDRATEIAYVAVEADVDFIEVGDPLIKREGIAAIEAIKQCAPDTAVVAEMMSADWGRDQVELAAEAGADVILLIGPASMASVSTAVAAARRLGVALTLDATPEHATPAWLRDMERTGIDGFVVTTNIDLGVGSNHPLATAAAVRRYSQLPVAVSGGFSPGDDALSSDEWDIAIIGRSIADAVAPADTAGQLATLARKIRAKEHS</sequence>
<dbReference type="SUPFAM" id="SSF52540">
    <property type="entry name" value="P-loop containing nucleoside triphosphate hydrolases"/>
    <property type="match status" value="1"/>
</dbReference>
<dbReference type="Gene3D" id="3.20.20.70">
    <property type="entry name" value="Aldolase class I"/>
    <property type="match status" value="1"/>
</dbReference>
<dbReference type="Proteomes" id="UP000306378">
    <property type="component" value="Unassembled WGS sequence"/>
</dbReference>
<keyword evidence="1" id="KW-0456">Lyase</keyword>
<dbReference type="PANTHER" id="PTHR35039">
    <property type="entry name" value="3-KETO-L-GULONATE-6-PHOSPHATE DECARBOXYLASE SGBH-RELATED"/>
    <property type="match status" value="1"/>
</dbReference>
<dbReference type="GO" id="GO:0004590">
    <property type="term" value="F:orotidine-5'-phosphate decarboxylase activity"/>
    <property type="evidence" value="ECO:0007669"/>
    <property type="project" value="InterPro"/>
</dbReference>
<dbReference type="InterPro" id="IPR027417">
    <property type="entry name" value="P-loop_NTPase"/>
</dbReference>
<dbReference type="InterPro" id="IPR011060">
    <property type="entry name" value="RibuloseP-bd_barrel"/>
</dbReference>
<dbReference type="GO" id="GO:0033982">
    <property type="term" value="F:3-dehydro-L-gulonate-6-phosphate decarboxylase activity"/>
    <property type="evidence" value="ECO:0007669"/>
    <property type="project" value="TreeGrafter"/>
</dbReference>
<dbReference type="InterPro" id="IPR011989">
    <property type="entry name" value="ARM-like"/>
</dbReference>
<dbReference type="AlphaFoldDB" id="A0A5R8NPS0"/>
<evidence type="ECO:0000256" key="1">
    <source>
        <dbReference type="ARBA" id="ARBA00023239"/>
    </source>
</evidence>
<evidence type="ECO:0000259" key="2">
    <source>
        <dbReference type="SMART" id="SM00934"/>
    </source>
</evidence>
<dbReference type="SMART" id="SM00934">
    <property type="entry name" value="OMPdecase"/>
    <property type="match status" value="1"/>
</dbReference>
<dbReference type="Pfam" id="PF13646">
    <property type="entry name" value="HEAT_2"/>
    <property type="match status" value="1"/>
</dbReference>
<feature type="domain" description="Orotidine 5'-phosphate decarboxylase" evidence="2">
    <location>
        <begin position="827"/>
        <end position="1027"/>
    </location>
</feature>
<dbReference type="Gene3D" id="1.25.10.10">
    <property type="entry name" value="Leucine-rich Repeat Variant"/>
    <property type="match status" value="1"/>
</dbReference>
<dbReference type="Pfam" id="PF00215">
    <property type="entry name" value="OMPdecase"/>
    <property type="match status" value="1"/>
</dbReference>
<evidence type="ECO:0000313" key="3">
    <source>
        <dbReference type="EMBL" id="TLF77686.1"/>
    </source>
</evidence>